<keyword evidence="3" id="KW-1185">Reference proteome</keyword>
<dbReference type="EMBL" id="JACICY010000027">
    <property type="protein sequence ID" value="MBB3862855.1"/>
    <property type="molecule type" value="Genomic_DNA"/>
</dbReference>
<reference evidence="2 3" key="1">
    <citation type="submission" date="2020-08" db="EMBL/GenBank/DDBJ databases">
        <title>Genomic Encyclopedia of Type Strains, Phase IV (KMG-IV): sequencing the most valuable type-strain genomes for metagenomic binning, comparative biology and taxonomic classification.</title>
        <authorList>
            <person name="Goeker M."/>
        </authorList>
    </citation>
    <scope>NUCLEOTIDE SEQUENCE [LARGE SCALE GENOMIC DNA]</scope>
    <source>
        <strain evidence="2 3">DSM 14552</strain>
    </source>
</reference>
<proteinExistence type="predicted"/>
<name>A0A7W5ZZD2_9SPHN</name>
<evidence type="ECO:0000256" key="1">
    <source>
        <dbReference type="SAM" id="Phobius"/>
    </source>
</evidence>
<evidence type="ECO:0000313" key="3">
    <source>
        <dbReference type="Proteomes" id="UP000562395"/>
    </source>
</evidence>
<comment type="caution">
    <text evidence="2">The sequence shown here is derived from an EMBL/GenBank/DDBJ whole genome shotgun (WGS) entry which is preliminary data.</text>
</comment>
<keyword evidence="2" id="KW-0238">DNA-binding</keyword>
<gene>
    <name evidence="2" type="ORF">GGQ88_004158</name>
</gene>
<dbReference type="AlphaFoldDB" id="A0A7W5ZZD2"/>
<protein>
    <submittedName>
        <fullName evidence="2">DNA-binding phage protein</fullName>
    </submittedName>
</protein>
<keyword evidence="1" id="KW-1133">Transmembrane helix</keyword>
<accession>A0A7W5ZZD2</accession>
<evidence type="ECO:0000313" key="2">
    <source>
        <dbReference type="EMBL" id="MBB3862855.1"/>
    </source>
</evidence>
<keyword evidence="1" id="KW-0812">Transmembrane</keyword>
<feature type="transmembrane region" description="Helical" evidence="1">
    <location>
        <begin position="46"/>
        <end position="63"/>
    </location>
</feature>
<dbReference type="GO" id="GO:0003677">
    <property type="term" value="F:DNA binding"/>
    <property type="evidence" value="ECO:0007669"/>
    <property type="project" value="UniProtKB-KW"/>
</dbReference>
<organism evidence="2 3">
    <name type="scientific">Novosphingobium hassiacum</name>
    <dbReference type="NCBI Taxonomy" id="173676"/>
    <lineage>
        <taxon>Bacteria</taxon>
        <taxon>Pseudomonadati</taxon>
        <taxon>Pseudomonadota</taxon>
        <taxon>Alphaproteobacteria</taxon>
        <taxon>Sphingomonadales</taxon>
        <taxon>Sphingomonadaceae</taxon>
        <taxon>Novosphingobium</taxon>
    </lineage>
</organism>
<sequence length="244" mass="27101">MTWTCRQPGNRASPNIISATAAGYRARPAEFRDSAPHFRANRQTRLIRFLLFVPFMFFSFSYTHPLRIARESVIPARGETAMIDMGVLGETQTRRDLAHLLHAAVELSGRNRCEIAREADIHKDALRRTLCGERSPSVGEALRILASSGTMPHAQLLLFLAAGGDQATRWLQTDIARFFEELVGELPSALERVLGNQVHDVKPRWAKGTAHRVARLLADHIDELERKDALLGEGHGASLGGRHG</sequence>
<dbReference type="Proteomes" id="UP000562395">
    <property type="component" value="Unassembled WGS sequence"/>
</dbReference>
<keyword evidence="1" id="KW-0472">Membrane</keyword>
<dbReference type="RefSeq" id="WP_246386404.1">
    <property type="nucleotide sequence ID" value="NZ_JACICY010000027.1"/>
</dbReference>